<keyword evidence="4" id="KW-1185">Reference proteome</keyword>
<feature type="compositionally biased region" description="Basic and acidic residues" evidence="1">
    <location>
        <begin position="81"/>
        <end position="99"/>
    </location>
</feature>
<accession>A0ABU9LT50</accession>
<feature type="signal peptide" evidence="2">
    <location>
        <begin position="1"/>
        <end position="22"/>
    </location>
</feature>
<evidence type="ECO:0000256" key="2">
    <source>
        <dbReference type="SAM" id="SignalP"/>
    </source>
</evidence>
<organism evidence="3 4">
    <name type="scientific">Hymenobacter segetis</name>
    <dbReference type="NCBI Taxonomy" id="2025509"/>
    <lineage>
        <taxon>Bacteria</taxon>
        <taxon>Pseudomonadati</taxon>
        <taxon>Bacteroidota</taxon>
        <taxon>Cytophagia</taxon>
        <taxon>Cytophagales</taxon>
        <taxon>Hymenobacteraceae</taxon>
        <taxon>Hymenobacter</taxon>
    </lineage>
</organism>
<name>A0ABU9LT50_9BACT</name>
<feature type="chain" id="PRO_5046159937" evidence="2">
    <location>
        <begin position="23"/>
        <end position="105"/>
    </location>
</feature>
<evidence type="ECO:0000313" key="3">
    <source>
        <dbReference type="EMBL" id="MEL5992913.1"/>
    </source>
</evidence>
<gene>
    <name evidence="3" type="ORF">AAFH49_01750</name>
</gene>
<protein>
    <submittedName>
        <fullName evidence="3">Uncharacterized protein</fullName>
    </submittedName>
</protein>
<feature type="region of interest" description="Disordered" evidence="1">
    <location>
        <begin position="68"/>
        <end position="105"/>
    </location>
</feature>
<dbReference type="RefSeq" id="WP_342295524.1">
    <property type="nucleotide sequence ID" value="NZ_JBCEVZ010000002.1"/>
</dbReference>
<dbReference type="Proteomes" id="UP001479606">
    <property type="component" value="Unassembled WGS sequence"/>
</dbReference>
<evidence type="ECO:0000313" key="4">
    <source>
        <dbReference type="Proteomes" id="UP001479606"/>
    </source>
</evidence>
<keyword evidence="2" id="KW-0732">Signal</keyword>
<proteinExistence type="predicted"/>
<dbReference type="EMBL" id="JBCEVZ010000002">
    <property type="protein sequence ID" value="MEL5992913.1"/>
    <property type="molecule type" value="Genomic_DNA"/>
</dbReference>
<sequence>MKTSLLSLLATGLLFVATAASAAPAFDHDKDPRRLSPIERSRYEAAQRQQEQRRIALERARYEANQRRLEQDRARLAAQREAAERARWEAQHRNSRDRSYGYNRR</sequence>
<reference evidence="3 4" key="1">
    <citation type="journal article" date="2018" name="Arch. Microbiol.">
        <title>Hymenobacter segetis sp. nov., isolated from soil.</title>
        <authorList>
            <person name="Ten L.N."/>
            <person name="Lim S.J."/>
            <person name="Kim B.O."/>
            <person name="Kang I.K."/>
            <person name="Jung H.Y."/>
        </authorList>
    </citation>
    <scope>NUCLEOTIDE SEQUENCE [LARGE SCALE GENOMIC DNA]</scope>
    <source>
        <strain evidence="3 4">S7-3-11</strain>
    </source>
</reference>
<evidence type="ECO:0000256" key="1">
    <source>
        <dbReference type="SAM" id="MobiDB-lite"/>
    </source>
</evidence>
<comment type="caution">
    <text evidence="3">The sequence shown here is derived from an EMBL/GenBank/DDBJ whole genome shotgun (WGS) entry which is preliminary data.</text>
</comment>